<name>A0A4U1I2F7_9BURK</name>
<feature type="region of interest" description="Disordered" evidence="3">
    <location>
        <begin position="491"/>
        <end position="514"/>
    </location>
</feature>
<dbReference type="NCBIfam" id="TIGR00254">
    <property type="entry name" value="GGDEF"/>
    <property type="match status" value="1"/>
</dbReference>
<feature type="transmembrane region" description="Helical" evidence="4">
    <location>
        <begin position="292"/>
        <end position="315"/>
    </location>
</feature>
<dbReference type="OrthoDB" id="9813903at2"/>
<dbReference type="CDD" id="cd12914">
    <property type="entry name" value="PDC1_DGC_like"/>
    <property type="match status" value="1"/>
</dbReference>
<dbReference type="AlphaFoldDB" id="A0A4U1I2F7"/>
<dbReference type="InterPro" id="IPR043128">
    <property type="entry name" value="Rev_trsase/Diguanyl_cyclase"/>
</dbReference>
<protein>
    <recommendedName>
        <fullName evidence="1">diguanylate cyclase</fullName>
        <ecNumber evidence="1">2.7.7.65</ecNumber>
    </recommendedName>
</protein>
<dbReference type="CDD" id="cd01949">
    <property type="entry name" value="GGDEF"/>
    <property type="match status" value="1"/>
</dbReference>
<reference evidence="6 7" key="1">
    <citation type="submission" date="2019-04" db="EMBL/GenBank/DDBJ databases">
        <title>Trinickia sp. 7GSK02, isolated from subtropical forest soil.</title>
        <authorList>
            <person name="Gao Z.-H."/>
            <person name="Qiu L.-H."/>
        </authorList>
    </citation>
    <scope>NUCLEOTIDE SEQUENCE [LARGE SCALE GENOMIC DNA]</scope>
    <source>
        <strain evidence="6 7">7GSK02</strain>
    </source>
</reference>
<dbReference type="Proteomes" id="UP000305539">
    <property type="component" value="Unassembled WGS sequence"/>
</dbReference>
<evidence type="ECO:0000256" key="4">
    <source>
        <dbReference type="SAM" id="Phobius"/>
    </source>
</evidence>
<keyword evidence="4" id="KW-0812">Transmembrane</keyword>
<feature type="domain" description="GGDEF" evidence="5">
    <location>
        <begin position="358"/>
        <end position="491"/>
    </location>
</feature>
<feature type="compositionally biased region" description="Basic and acidic residues" evidence="3">
    <location>
        <begin position="504"/>
        <end position="514"/>
    </location>
</feature>
<dbReference type="SUPFAM" id="SSF55073">
    <property type="entry name" value="Nucleotide cyclase"/>
    <property type="match status" value="1"/>
</dbReference>
<evidence type="ECO:0000313" key="6">
    <source>
        <dbReference type="EMBL" id="TKC87325.1"/>
    </source>
</evidence>
<comment type="catalytic activity">
    <reaction evidence="2">
        <text>2 GTP = 3',3'-c-di-GMP + 2 diphosphate</text>
        <dbReference type="Rhea" id="RHEA:24898"/>
        <dbReference type="ChEBI" id="CHEBI:33019"/>
        <dbReference type="ChEBI" id="CHEBI:37565"/>
        <dbReference type="ChEBI" id="CHEBI:58805"/>
        <dbReference type="EC" id="2.7.7.65"/>
    </reaction>
</comment>
<evidence type="ECO:0000256" key="3">
    <source>
        <dbReference type="SAM" id="MobiDB-lite"/>
    </source>
</evidence>
<dbReference type="GO" id="GO:0052621">
    <property type="term" value="F:diguanylate cyclase activity"/>
    <property type="evidence" value="ECO:0007669"/>
    <property type="project" value="UniProtKB-EC"/>
</dbReference>
<keyword evidence="4" id="KW-1133">Transmembrane helix</keyword>
<dbReference type="InterPro" id="IPR029787">
    <property type="entry name" value="Nucleotide_cyclase"/>
</dbReference>
<dbReference type="PANTHER" id="PTHR45138">
    <property type="entry name" value="REGULATORY COMPONENTS OF SENSORY TRANSDUCTION SYSTEM"/>
    <property type="match status" value="1"/>
</dbReference>
<dbReference type="PROSITE" id="PS50887">
    <property type="entry name" value="GGDEF"/>
    <property type="match status" value="1"/>
</dbReference>
<dbReference type="SMART" id="SM00267">
    <property type="entry name" value="GGDEF"/>
    <property type="match status" value="1"/>
</dbReference>
<evidence type="ECO:0000313" key="7">
    <source>
        <dbReference type="Proteomes" id="UP000305539"/>
    </source>
</evidence>
<sequence length="514" mass="55982">MHPTSPGFETNDSMPRTLLLIPALTFAVLCVLWCTILLRLEVEKAAALRDTRLAARMLADSLRTHTLKTIHDVDEIALLVKYGYEKAHDAGRPFDLQSYQAHGLISSDTALQVTLVGPDGHVTMSTTPVTGVVDLSDREHFRVHRASPDVGLFISRPVIGRVSKHWSVQATRRLNNPDGSFAGVVVVSEDPAYLTDGFYNRTALGDHGMIAVVSRHGFMLSRRAENARSTAGQALPAGYDALLGEPETTLDDALDHVERIVAGSALDQYGLLAVAGLSVEDALDEYYRMRRVYVSMATVISLMLVGFAAWIMALIRKLLAGREELQRLSRLDRLTGLLNRGRISDLLTQAVAAADAAGRVAAIFVDLDDLKQLNDARGHQAGDTVLAALADRLRRVAGERGQIGRVGGDEFLVLVETVAANAGEVAALIVRESAEALHEPVMLLNGEPYRMKASFGMAVLEAFETADDLVRRADTAMYDAKERSRIKADGIWRARSRQPGGSEAPDRDAFNLRA</sequence>
<dbReference type="Gene3D" id="3.30.450.20">
    <property type="entry name" value="PAS domain"/>
    <property type="match status" value="2"/>
</dbReference>
<dbReference type="EC" id="2.7.7.65" evidence="1"/>
<proteinExistence type="predicted"/>
<dbReference type="InterPro" id="IPR050469">
    <property type="entry name" value="Diguanylate_Cyclase"/>
</dbReference>
<dbReference type="InterPro" id="IPR000160">
    <property type="entry name" value="GGDEF_dom"/>
</dbReference>
<evidence type="ECO:0000256" key="2">
    <source>
        <dbReference type="ARBA" id="ARBA00034247"/>
    </source>
</evidence>
<keyword evidence="7" id="KW-1185">Reference proteome</keyword>
<gene>
    <name evidence="6" type="ORF">FAZ69_18540</name>
</gene>
<keyword evidence="4" id="KW-0472">Membrane</keyword>
<comment type="caution">
    <text evidence="6">The sequence shown here is derived from an EMBL/GenBank/DDBJ whole genome shotgun (WGS) entry which is preliminary data.</text>
</comment>
<accession>A0A4U1I2F7</accession>
<dbReference type="Pfam" id="PF00990">
    <property type="entry name" value="GGDEF"/>
    <property type="match status" value="1"/>
</dbReference>
<dbReference type="CDD" id="cd12915">
    <property type="entry name" value="PDC2_DGC_like"/>
    <property type="match status" value="1"/>
</dbReference>
<evidence type="ECO:0000256" key="1">
    <source>
        <dbReference type="ARBA" id="ARBA00012528"/>
    </source>
</evidence>
<dbReference type="EMBL" id="SWJE01000009">
    <property type="protein sequence ID" value="TKC87325.1"/>
    <property type="molecule type" value="Genomic_DNA"/>
</dbReference>
<evidence type="ECO:0000259" key="5">
    <source>
        <dbReference type="PROSITE" id="PS50887"/>
    </source>
</evidence>
<feature type="transmembrane region" description="Helical" evidence="4">
    <location>
        <begin position="20"/>
        <end position="40"/>
    </location>
</feature>
<dbReference type="Gene3D" id="3.30.70.270">
    <property type="match status" value="1"/>
</dbReference>
<organism evidence="6 7">
    <name type="scientific">Trinickia terrae</name>
    <dbReference type="NCBI Taxonomy" id="2571161"/>
    <lineage>
        <taxon>Bacteria</taxon>
        <taxon>Pseudomonadati</taxon>
        <taxon>Pseudomonadota</taxon>
        <taxon>Betaproteobacteria</taxon>
        <taxon>Burkholderiales</taxon>
        <taxon>Burkholderiaceae</taxon>
        <taxon>Trinickia</taxon>
    </lineage>
</organism>
<dbReference type="PANTHER" id="PTHR45138:SF9">
    <property type="entry name" value="DIGUANYLATE CYCLASE DGCM-RELATED"/>
    <property type="match status" value="1"/>
</dbReference>